<keyword evidence="9" id="KW-0735">Signal-anchor</keyword>
<comment type="caution">
    <text evidence="15">The sequence shown here is derived from an EMBL/GenBank/DDBJ whole genome shotgun (WGS) entry which is preliminary data.</text>
</comment>
<keyword evidence="11 13" id="KW-0472">Membrane</keyword>
<dbReference type="EC" id="2.4.1.117" evidence="4"/>
<organism evidence="15 16">
    <name type="scientific">Naegleria lovaniensis</name>
    <name type="common">Amoeba</name>
    <dbReference type="NCBI Taxonomy" id="51637"/>
    <lineage>
        <taxon>Eukaryota</taxon>
        <taxon>Discoba</taxon>
        <taxon>Heterolobosea</taxon>
        <taxon>Tetramitia</taxon>
        <taxon>Eutetramitia</taxon>
        <taxon>Vahlkampfiidae</taxon>
        <taxon>Naegleria</taxon>
    </lineage>
</organism>
<dbReference type="GeneID" id="68093877"/>
<comment type="pathway">
    <text evidence="2">Protein modification; protein glycosylation.</text>
</comment>
<evidence type="ECO:0000313" key="15">
    <source>
        <dbReference type="EMBL" id="KAG2387827.1"/>
    </source>
</evidence>
<evidence type="ECO:0000256" key="12">
    <source>
        <dbReference type="ARBA" id="ARBA00045097"/>
    </source>
</evidence>
<keyword evidence="7 13" id="KW-0812">Transmembrane</keyword>
<evidence type="ECO:0000256" key="1">
    <source>
        <dbReference type="ARBA" id="ARBA00004389"/>
    </source>
</evidence>
<dbReference type="EMBL" id="PYSW02000012">
    <property type="protein sequence ID" value="KAG2387827.1"/>
    <property type="molecule type" value="Genomic_DNA"/>
</dbReference>
<evidence type="ECO:0000256" key="8">
    <source>
        <dbReference type="ARBA" id="ARBA00022824"/>
    </source>
</evidence>
<dbReference type="GO" id="GO:0006487">
    <property type="term" value="P:protein N-linked glycosylation"/>
    <property type="evidence" value="ECO:0007669"/>
    <property type="project" value="TreeGrafter"/>
</dbReference>
<comment type="catalytic activity">
    <reaction evidence="12">
        <text>a di-trans,poly-cis-dolichyl phosphate + UDP-alpha-D-glucose = a di-trans,poly-cis-dolichyl beta-D-glucosyl phosphate + UDP</text>
        <dbReference type="Rhea" id="RHEA:15401"/>
        <dbReference type="Rhea" id="RHEA-COMP:19498"/>
        <dbReference type="Rhea" id="RHEA-COMP:19502"/>
        <dbReference type="ChEBI" id="CHEBI:57525"/>
        <dbReference type="ChEBI" id="CHEBI:57683"/>
        <dbReference type="ChEBI" id="CHEBI:58223"/>
        <dbReference type="ChEBI" id="CHEBI:58885"/>
        <dbReference type="EC" id="2.4.1.117"/>
    </reaction>
    <physiologicalReaction direction="left-to-right" evidence="12">
        <dbReference type="Rhea" id="RHEA:15402"/>
    </physiologicalReaction>
</comment>
<accession>A0AA88GVL9</accession>
<dbReference type="SUPFAM" id="SSF53448">
    <property type="entry name" value="Nucleotide-diphospho-sugar transferases"/>
    <property type="match status" value="1"/>
</dbReference>
<comment type="subcellular location">
    <subcellularLocation>
        <location evidence="1">Endoplasmic reticulum membrane</location>
        <topology evidence="1">Single-pass membrane protein</topology>
    </subcellularLocation>
</comment>
<dbReference type="Proteomes" id="UP000816034">
    <property type="component" value="Unassembled WGS sequence"/>
</dbReference>
<name>A0AA88GVL9_NAELO</name>
<dbReference type="InterPro" id="IPR035518">
    <property type="entry name" value="DPG_synthase"/>
</dbReference>
<keyword evidence="6" id="KW-0808">Transferase</keyword>
<evidence type="ECO:0000259" key="14">
    <source>
        <dbReference type="Pfam" id="PF00535"/>
    </source>
</evidence>
<keyword evidence="5" id="KW-0328">Glycosyltransferase</keyword>
<dbReference type="InterPro" id="IPR029044">
    <property type="entry name" value="Nucleotide-diphossugar_trans"/>
</dbReference>
<dbReference type="Pfam" id="PF00535">
    <property type="entry name" value="Glycos_transf_2"/>
    <property type="match status" value="1"/>
</dbReference>
<evidence type="ECO:0000256" key="11">
    <source>
        <dbReference type="ARBA" id="ARBA00023136"/>
    </source>
</evidence>
<feature type="transmembrane region" description="Helical" evidence="13">
    <location>
        <begin position="12"/>
        <end position="29"/>
    </location>
</feature>
<evidence type="ECO:0000256" key="2">
    <source>
        <dbReference type="ARBA" id="ARBA00004922"/>
    </source>
</evidence>
<evidence type="ECO:0000256" key="9">
    <source>
        <dbReference type="ARBA" id="ARBA00022968"/>
    </source>
</evidence>
<evidence type="ECO:0000256" key="5">
    <source>
        <dbReference type="ARBA" id="ARBA00022676"/>
    </source>
</evidence>
<sequence length="362" mass="42266">MLQQLFSSTNLIVLAIITLIFLIGSYILLRRLAKTQTTIWKLSDFTFISADDLNSDRFGLKNKQKKVQVNNPLFIQRHKNKAEQYSVLNEPDLDLSIILPAYKEESRIHVTLQDTFQYLERKIEKNQQFKCEMMIVDDGSTDNTVGVVVDFIKDYINRNPNIDIQLLRLIKNKGKGFAVKQGMIRARGKLILFADSDNATDIRDLDKLLTKMAEMKQQNNSKNGYMVIGSRHHLMEGVKRERKWYRNITMYGFHFLVYFVANITNISDTQCGFKLMDRDAVRQVLPNMKIDRWCFDIDLIHICNTMKIPIFEHPVNWTEIEGSKVNIWGIIGMARDLFLIRMYYTLGIWKVVENPKLEPSLN</sequence>
<dbReference type="AlphaFoldDB" id="A0AA88GVL9"/>
<keyword evidence="10 13" id="KW-1133">Transmembrane helix</keyword>
<evidence type="ECO:0000256" key="4">
    <source>
        <dbReference type="ARBA" id="ARBA00012583"/>
    </source>
</evidence>
<evidence type="ECO:0000256" key="3">
    <source>
        <dbReference type="ARBA" id="ARBA00006739"/>
    </source>
</evidence>
<gene>
    <name evidence="15" type="ORF">C9374_001421</name>
</gene>
<dbReference type="GO" id="GO:0005789">
    <property type="term" value="C:endoplasmic reticulum membrane"/>
    <property type="evidence" value="ECO:0007669"/>
    <property type="project" value="UniProtKB-SubCell"/>
</dbReference>
<keyword evidence="16" id="KW-1185">Reference proteome</keyword>
<reference evidence="15 16" key="1">
    <citation type="journal article" date="2018" name="BMC Genomics">
        <title>The genome of Naegleria lovaniensis, the basis for a comparative approach to unravel pathogenicity factors of the human pathogenic amoeba N. fowleri.</title>
        <authorList>
            <person name="Liechti N."/>
            <person name="Schurch N."/>
            <person name="Bruggmann R."/>
            <person name="Wittwer M."/>
        </authorList>
    </citation>
    <scope>NUCLEOTIDE SEQUENCE [LARGE SCALE GENOMIC DNA]</scope>
    <source>
        <strain evidence="15 16">ATCC 30569</strain>
    </source>
</reference>
<protein>
    <recommendedName>
        <fullName evidence="4">dolichyl-phosphate beta-glucosyltransferase</fullName>
        <ecNumber evidence="4">2.4.1.117</ecNumber>
    </recommendedName>
</protein>
<dbReference type="CDD" id="cd04188">
    <property type="entry name" value="DPG_synthase"/>
    <property type="match status" value="1"/>
</dbReference>
<evidence type="ECO:0000256" key="7">
    <source>
        <dbReference type="ARBA" id="ARBA00022692"/>
    </source>
</evidence>
<evidence type="ECO:0000313" key="16">
    <source>
        <dbReference type="Proteomes" id="UP000816034"/>
    </source>
</evidence>
<feature type="transmembrane region" description="Helical" evidence="13">
    <location>
        <begin position="244"/>
        <end position="261"/>
    </location>
</feature>
<dbReference type="GO" id="GO:0004581">
    <property type="term" value="F:dolichyl-phosphate beta-glucosyltransferase activity"/>
    <property type="evidence" value="ECO:0007669"/>
    <property type="project" value="UniProtKB-EC"/>
</dbReference>
<dbReference type="PANTHER" id="PTHR10859:SF91">
    <property type="entry name" value="DOLICHYL-PHOSPHATE BETA-GLUCOSYLTRANSFERASE"/>
    <property type="match status" value="1"/>
</dbReference>
<dbReference type="InterPro" id="IPR001173">
    <property type="entry name" value="Glyco_trans_2-like"/>
</dbReference>
<evidence type="ECO:0000256" key="13">
    <source>
        <dbReference type="SAM" id="Phobius"/>
    </source>
</evidence>
<evidence type="ECO:0000256" key="6">
    <source>
        <dbReference type="ARBA" id="ARBA00022679"/>
    </source>
</evidence>
<feature type="domain" description="Glycosyltransferase 2-like" evidence="14">
    <location>
        <begin position="96"/>
        <end position="283"/>
    </location>
</feature>
<dbReference type="RefSeq" id="XP_044551819.1">
    <property type="nucleotide sequence ID" value="XM_044690170.1"/>
</dbReference>
<dbReference type="PANTHER" id="PTHR10859">
    <property type="entry name" value="GLYCOSYL TRANSFERASE"/>
    <property type="match status" value="1"/>
</dbReference>
<keyword evidence="8" id="KW-0256">Endoplasmic reticulum</keyword>
<dbReference type="Gene3D" id="3.90.550.10">
    <property type="entry name" value="Spore Coat Polysaccharide Biosynthesis Protein SpsA, Chain A"/>
    <property type="match status" value="1"/>
</dbReference>
<comment type="similarity">
    <text evidence="3">Belongs to the glycosyltransferase 2 family.</text>
</comment>
<proteinExistence type="inferred from homology"/>
<evidence type="ECO:0000256" key="10">
    <source>
        <dbReference type="ARBA" id="ARBA00022989"/>
    </source>
</evidence>